<proteinExistence type="predicted"/>
<dbReference type="PATRIC" id="fig|743722.3.peg.168"/>
<gene>
    <name evidence="1" type="ordered locus">Sph21_0161</name>
</gene>
<dbReference type="OrthoDB" id="796276at2"/>
<sequence>MNQTFTKQVIAYLTNRKRELEETILHIDNTIAFLSASSIKPLSASLSSDNEVQQVRDDKRKTKAKLKQENTFSSKFKLDKKIAYVLTKIGNGFKDDIVAELHALQPELDIHKLEKFIAVRLSYLLKIGAIQGRKILRRYEYSLFE</sequence>
<dbReference type="EMBL" id="CP002584">
    <property type="protein sequence ID" value="ADZ76748.1"/>
    <property type="molecule type" value="Genomic_DNA"/>
</dbReference>
<evidence type="ECO:0000313" key="1">
    <source>
        <dbReference type="EMBL" id="ADZ76748.1"/>
    </source>
</evidence>
<dbReference type="eggNOG" id="ENOG5032ZSS">
    <property type="taxonomic scope" value="Bacteria"/>
</dbReference>
<dbReference type="HOGENOM" id="CLU_150067_0_0_10"/>
<protein>
    <recommendedName>
        <fullName evidence="2">Soluble adenylyl cyclase-like protein</fullName>
    </recommendedName>
</protein>
<dbReference type="KEGG" id="shg:Sph21_0161"/>
<organism evidence="1">
    <name type="scientific">Sphingobacterium sp. (strain 21)</name>
    <dbReference type="NCBI Taxonomy" id="743722"/>
    <lineage>
        <taxon>Bacteria</taxon>
        <taxon>Pseudomonadati</taxon>
        <taxon>Bacteroidota</taxon>
        <taxon>Sphingobacteriia</taxon>
        <taxon>Sphingobacteriales</taxon>
        <taxon>Sphingobacteriaceae</taxon>
        <taxon>Sphingobacterium</taxon>
    </lineage>
</organism>
<dbReference type="STRING" id="743722.Sph21_0161"/>
<evidence type="ECO:0008006" key="2">
    <source>
        <dbReference type="Google" id="ProtNLM"/>
    </source>
</evidence>
<reference evidence="1" key="1">
    <citation type="submission" date="2011-03" db="EMBL/GenBank/DDBJ databases">
        <title>Complete sequence of Sphingobacterium sp. 21.</title>
        <authorList>
            <consortium name="US DOE Joint Genome Institute"/>
            <person name="Lucas S."/>
            <person name="Copeland A."/>
            <person name="Lapidus A."/>
            <person name="Cheng J.-F."/>
            <person name="Goodwin L."/>
            <person name="Pitluck S."/>
            <person name="Davenport K."/>
            <person name="Detter J.C."/>
            <person name="Han C."/>
            <person name="Tapia R."/>
            <person name="Land M."/>
            <person name="Hauser L."/>
            <person name="Kyrpides N."/>
            <person name="Ivanova N."/>
            <person name="Ovchinnikova G."/>
            <person name="Pagani I."/>
            <person name="Siebers A.K."/>
            <person name="Allgaier M."/>
            <person name="Thelen M.P."/>
            <person name="Hugenholtz P."/>
            <person name="Woyke T."/>
        </authorList>
    </citation>
    <scope>NUCLEOTIDE SEQUENCE</scope>
    <source>
        <strain evidence="1">21</strain>
    </source>
</reference>
<accession>F4CF55</accession>
<name>F4CF55_SPHS2</name>
<dbReference type="AlphaFoldDB" id="F4CF55"/>